<accession>A0ABT1NGS5</accession>
<evidence type="ECO:0000259" key="8">
    <source>
        <dbReference type="Pfam" id="PF05504"/>
    </source>
</evidence>
<dbReference type="PANTHER" id="PTHR35789:SF1">
    <property type="entry name" value="SPORE GERMINATION PROTEIN B3"/>
    <property type="match status" value="1"/>
</dbReference>
<dbReference type="InterPro" id="IPR008844">
    <property type="entry name" value="Spore_GerAC-like"/>
</dbReference>
<evidence type="ECO:0000256" key="3">
    <source>
        <dbReference type="ARBA" id="ARBA00022544"/>
    </source>
</evidence>
<proteinExistence type="inferred from homology"/>
<evidence type="ECO:0000259" key="9">
    <source>
        <dbReference type="Pfam" id="PF25198"/>
    </source>
</evidence>
<dbReference type="EMBL" id="JAJEKE010000012">
    <property type="protein sequence ID" value="MCQ1530487.1"/>
    <property type="molecule type" value="Genomic_DNA"/>
</dbReference>
<dbReference type="PROSITE" id="PS51257">
    <property type="entry name" value="PROKAR_LIPOPROTEIN"/>
    <property type="match status" value="1"/>
</dbReference>
<dbReference type="InterPro" id="IPR046953">
    <property type="entry name" value="Spore_GerAC-like_C"/>
</dbReference>
<keyword evidence="5" id="KW-0472">Membrane</keyword>
<evidence type="ECO:0000256" key="7">
    <source>
        <dbReference type="ARBA" id="ARBA00023288"/>
    </source>
</evidence>
<evidence type="ECO:0000313" key="10">
    <source>
        <dbReference type="EMBL" id="MCQ1530487.1"/>
    </source>
</evidence>
<dbReference type="Pfam" id="PF25198">
    <property type="entry name" value="Spore_GerAC_N"/>
    <property type="match status" value="1"/>
</dbReference>
<dbReference type="RefSeq" id="WP_255228011.1">
    <property type="nucleotide sequence ID" value="NZ_JAJEKE010000012.1"/>
</dbReference>
<dbReference type="Gene3D" id="3.30.300.210">
    <property type="entry name" value="Nutrient germinant receptor protein C, domain 3"/>
    <property type="match status" value="1"/>
</dbReference>
<sequence length="399" mass="45156">MEKELKIIVFVCILAIIITGCTDKREINETSIVSATAIDYDSESDEFVVSVSTITPAGSPSNKNGQNEKMIWTATERGKTILDATRNLRLRSALSLSWIHCKIYIIGKDAASYVLHEIADTMARSREVKYSSYVLLTEGRVQDILTIKPEMSRDISTEILGMITATKEHGRSYTLNIKDFLANLSGEYKDSILGRINLRILPYPPQPTEQTRDILEGKSTVVMLEGAAVIRDGKLSGWLNKDETRAFLLIKGKLKEGLIPVIYRDNTVSVIIRNIKTQIDPVLSGNKPVFNINISYNGQIDELGLRENANQHTEVSIIKALLEEKTKEDVLGTIKKVQTEYEADIFDFNGEVYRKHPHIWKSLKDKWRDIYKDAEFKVSVNVEINKTGFITKPIMRENE</sequence>
<organism evidence="10 11">
    <name type="scientific">Lutispora saccharofermentans</name>
    <dbReference type="NCBI Taxonomy" id="3024236"/>
    <lineage>
        <taxon>Bacteria</taxon>
        <taxon>Bacillati</taxon>
        <taxon>Bacillota</taxon>
        <taxon>Clostridia</taxon>
        <taxon>Lutisporales</taxon>
        <taxon>Lutisporaceae</taxon>
        <taxon>Lutispora</taxon>
    </lineage>
</organism>
<name>A0ABT1NGS5_9FIRM</name>
<feature type="domain" description="Spore germination GerAC-like C-terminal" evidence="8">
    <location>
        <begin position="225"/>
        <end position="388"/>
    </location>
</feature>
<dbReference type="InterPro" id="IPR057336">
    <property type="entry name" value="GerAC_N"/>
</dbReference>
<comment type="similarity">
    <text evidence="2">Belongs to the GerABKC lipoprotein family.</text>
</comment>
<evidence type="ECO:0000256" key="6">
    <source>
        <dbReference type="ARBA" id="ARBA00023139"/>
    </source>
</evidence>
<keyword evidence="11" id="KW-1185">Reference proteome</keyword>
<evidence type="ECO:0000256" key="5">
    <source>
        <dbReference type="ARBA" id="ARBA00023136"/>
    </source>
</evidence>
<comment type="caution">
    <text evidence="10">The sequence shown here is derived from an EMBL/GenBank/DDBJ whole genome shotgun (WGS) entry which is preliminary data.</text>
</comment>
<keyword evidence="6" id="KW-0564">Palmitate</keyword>
<dbReference type="Proteomes" id="UP001651880">
    <property type="component" value="Unassembled WGS sequence"/>
</dbReference>
<feature type="domain" description="Spore germination protein N-terminal" evidence="9">
    <location>
        <begin position="23"/>
        <end position="197"/>
    </location>
</feature>
<dbReference type="InterPro" id="IPR038501">
    <property type="entry name" value="Spore_GerAC_C_sf"/>
</dbReference>
<dbReference type="PANTHER" id="PTHR35789">
    <property type="entry name" value="SPORE GERMINATION PROTEIN B3"/>
    <property type="match status" value="1"/>
</dbReference>
<keyword evidence="7" id="KW-0449">Lipoprotein</keyword>
<evidence type="ECO:0000256" key="2">
    <source>
        <dbReference type="ARBA" id="ARBA00007886"/>
    </source>
</evidence>
<dbReference type="NCBIfam" id="TIGR02887">
    <property type="entry name" value="spore_ger_x_C"/>
    <property type="match status" value="1"/>
</dbReference>
<evidence type="ECO:0000256" key="4">
    <source>
        <dbReference type="ARBA" id="ARBA00022729"/>
    </source>
</evidence>
<evidence type="ECO:0000313" key="11">
    <source>
        <dbReference type="Proteomes" id="UP001651880"/>
    </source>
</evidence>
<keyword evidence="4" id="KW-0732">Signal</keyword>
<keyword evidence="3" id="KW-0309">Germination</keyword>
<reference evidence="10 11" key="1">
    <citation type="submission" date="2021-10" db="EMBL/GenBank/DDBJ databases">
        <title>Lutispora strain m25 sp. nov., a thermophilic, non-spore-forming bacterium isolated from a lab-scale methanogenic bioreactor digesting anaerobic sludge.</title>
        <authorList>
            <person name="El Houari A."/>
            <person name="Mcdonald J."/>
        </authorList>
    </citation>
    <scope>NUCLEOTIDE SEQUENCE [LARGE SCALE GENOMIC DNA]</scope>
    <source>
        <strain evidence="11">m25</strain>
    </source>
</reference>
<evidence type="ECO:0000256" key="1">
    <source>
        <dbReference type="ARBA" id="ARBA00004635"/>
    </source>
</evidence>
<comment type="subcellular location">
    <subcellularLocation>
        <location evidence="1">Membrane</location>
        <topology evidence="1">Lipid-anchor</topology>
    </subcellularLocation>
</comment>
<protein>
    <submittedName>
        <fullName evidence="10">Ger(X)C family spore germination protein</fullName>
    </submittedName>
</protein>
<dbReference type="Pfam" id="PF05504">
    <property type="entry name" value="Spore_GerAC"/>
    <property type="match status" value="1"/>
</dbReference>
<gene>
    <name evidence="10" type="ORF">LJD61_13130</name>
</gene>